<evidence type="ECO:0008006" key="4">
    <source>
        <dbReference type="Google" id="ProtNLM"/>
    </source>
</evidence>
<protein>
    <recommendedName>
        <fullName evidence="4">DUF4386 family protein</fullName>
    </recommendedName>
</protein>
<evidence type="ECO:0000313" key="3">
    <source>
        <dbReference type="Proteomes" id="UP001602245"/>
    </source>
</evidence>
<dbReference type="RefSeq" id="WP_063713521.1">
    <property type="nucleotide sequence ID" value="NZ_JBIAZU010000004.1"/>
</dbReference>
<reference evidence="2 3" key="1">
    <citation type="submission" date="2024-10" db="EMBL/GenBank/DDBJ databases">
        <title>The Natural Products Discovery Center: Release of the First 8490 Sequenced Strains for Exploring Actinobacteria Biosynthetic Diversity.</title>
        <authorList>
            <person name="Kalkreuter E."/>
            <person name="Kautsar S.A."/>
            <person name="Yang D."/>
            <person name="Bader C.D."/>
            <person name="Teijaro C.N."/>
            <person name="Fluegel L."/>
            <person name="Davis C.M."/>
            <person name="Simpson J.R."/>
            <person name="Lauterbach L."/>
            <person name="Steele A.D."/>
            <person name="Gui C."/>
            <person name="Meng S."/>
            <person name="Li G."/>
            <person name="Viehrig K."/>
            <person name="Ye F."/>
            <person name="Su P."/>
            <person name="Kiefer A.F."/>
            <person name="Nichols A."/>
            <person name="Cepeda A.J."/>
            <person name="Yan W."/>
            <person name="Fan B."/>
            <person name="Jiang Y."/>
            <person name="Adhikari A."/>
            <person name="Zheng C.-J."/>
            <person name="Schuster L."/>
            <person name="Cowan T.M."/>
            <person name="Smanski M.J."/>
            <person name="Chevrette M.G."/>
            <person name="De Carvalho L.P.S."/>
            <person name="Shen B."/>
        </authorList>
    </citation>
    <scope>NUCLEOTIDE SEQUENCE [LARGE SCALE GENOMIC DNA]</scope>
    <source>
        <strain evidence="2 3">NPDC000087</strain>
    </source>
</reference>
<feature type="transmembrane region" description="Helical" evidence="1">
    <location>
        <begin position="134"/>
        <end position="152"/>
    </location>
</feature>
<accession>A0ABW6WGR3</accession>
<gene>
    <name evidence="2" type="ORF">ACFY35_22490</name>
</gene>
<comment type="caution">
    <text evidence="2">The sequence shown here is derived from an EMBL/GenBank/DDBJ whole genome shotgun (WGS) entry which is preliminary data.</text>
</comment>
<feature type="transmembrane region" description="Helical" evidence="1">
    <location>
        <begin position="12"/>
        <end position="32"/>
    </location>
</feature>
<keyword evidence="1" id="KW-0812">Transmembrane</keyword>
<dbReference type="EMBL" id="JBIAZU010000004">
    <property type="protein sequence ID" value="MFF5292218.1"/>
    <property type="molecule type" value="Genomic_DNA"/>
</dbReference>
<feature type="transmembrane region" description="Helical" evidence="1">
    <location>
        <begin position="164"/>
        <end position="182"/>
    </location>
</feature>
<proteinExistence type="predicted"/>
<sequence length="224" mass="23579">MRITNANLMRWAGLCAVIGGLCYVFVGIFHPANVPASVITTRWATVHVVACAMSFFGLLGLVGLYARQAVKSGWLGLAGFILLSLWMVVSMGFSFVEAFILPHMATASPALVDGWMKMFNGGTSTMNLGALPTLWTLTGPVYILGGLLFGIATFRARILPRGAAVLLALGTALAPLAGQLSLAAQPKIAIPTGLALAWLGYALMVERQAPAVPVEDHQAIQATV</sequence>
<evidence type="ECO:0000256" key="1">
    <source>
        <dbReference type="SAM" id="Phobius"/>
    </source>
</evidence>
<keyword evidence="1" id="KW-0472">Membrane</keyword>
<feature type="transmembrane region" description="Helical" evidence="1">
    <location>
        <begin position="73"/>
        <end position="96"/>
    </location>
</feature>
<keyword evidence="3" id="KW-1185">Reference proteome</keyword>
<evidence type="ECO:0000313" key="2">
    <source>
        <dbReference type="EMBL" id="MFF5292218.1"/>
    </source>
</evidence>
<keyword evidence="1" id="KW-1133">Transmembrane helix</keyword>
<feature type="transmembrane region" description="Helical" evidence="1">
    <location>
        <begin position="188"/>
        <end position="205"/>
    </location>
</feature>
<name>A0ABW6WGR3_9ACTN</name>
<organism evidence="2 3">
    <name type="scientific">Paractinoplanes globisporus</name>
    <dbReference type="NCBI Taxonomy" id="113565"/>
    <lineage>
        <taxon>Bacteria</taxon>
        <taxon>Bacillati</taxon>
        <taxon>Actinomycetota</taxon>
        <taxon>Actinomycetes</taxon>
        <taxon>Micromonosporales</taxon>
        <taxon>Micromonosporaceae</taxon>
        <taxon>Paractinoplanes</taxon>
    </lineage>
</organism>
<feature type="transmembrane region" description="Helical" evidence="1">
    <location>
        <begin position="44"/>
        <end position="66"/>
    </location>
</feature>
<dbReference type="Proteomes" id="UP001602245">
    <property type="component" value="Unassembled WGS sequence"/>
</dbReference>